<dbReference type="VEuPathDB" id="MicrosporidiaDB:NEQG_00556"/>
<sequence length="163" mass="18783">MSIRKLFDDIRSADLFNAFWKYPEEKNLSVLASRLLHIKSAKELRSAVAQICNYVFEENEEGSFLYTEAQNLLKHAEAVVEKALAMASVTGSHSDIISIKEEKDKNKFVVWENAVVNKLCHLYKESLLAFCKDMPVYEIEEHIKIVLYGRRQAHHSALEESIH</sequence>
<dbReference type="AlphaFoldDB" id="I3EKN9"/>
<dbReference type="OrthoDB" id="2191711at2759"/>
<reference evidence="1" key="1">
    <citation type="submission" date="2011-01" db="EMBL/GenBank/DDBJ databases">
        <title>The Genome Sequence of Nematocida parisii strain ERTm3.</title>
        <authorList>
            <consortium name="The Broad Institute Genome Sequencing Platform"/>
            <consortium name="The Broad Institute Genome Sequencing Center for Infectious Disease"/>
            <person name="Cuomo C."/>
            <person name="Troemel E."/>
            <person name="Young S.K."/>
            <person name="Zeng Q."/>
            <person name="Gargeya S."/>
            <person name="Fitzgerald M."/>
            <person name="Haas B."/>
            <person name="Abouelleil A."/>
            <person name="Alvarado L."/>
            <person name="Arachchi H.M."/>
            <person name="Berlin A."/>
            <person name="Chapman S.B."/>
            <person name="Gearin G."/>
            <person name="Goldberg J."/>
            <person name="Griggs A."/>
            <person name="Gujja S."/>
            <person name="Hansen M."/>
            <person name="Heiman D."/>
            <person name="Howarth C."/>
            <person name="Larimer J."/>
            <person name="Lui A."/>
            <person name="MacDonald P.J.P."/>
            <person name="McCowen C."/>
            <person name="Montmayeur A."/>
            <person name="Murphy C."/>
            <person name="Neiman D."/>
            <person name="Pearson M."/>
            <person name="Priest M."/>
            <person name="Roberts A."/>
            <person name="Saif S."/>
            <person name="Shea T."/>
            <person name="Sisk P."/>
            <person name="Stolte C."/>
            <person name="Sykes S."/>
            <person name="Wortman J."/>
            <person name="Nusbaum C."/>
            <person name="Birren B."/>
        </authorList>
    </citation>
    <scope>NUCLEOTIDE SEQUENCE</scope>
    <source>
        <strain evidence="1">ERTm3</strain>
    </source>
</reference>
<proteinExistence type="predicted"/>
<dbReference type="HOGENOM" id="CLU_1627543_0_0_1"/>
<keyword evidence="2" id="KW-1185">Reference proteome</keyword>
<dbReference type="InParanoid" id="I3EKN9"/>
<protein>
    <submittedName>
        <fullName evidence="1">Uncharacterized protein</fullName>
    </submittedName>
</protein>
<name>I3EKN9_NEMP3</name>
<gene>
    <name evidence="1" type="ORF">NEQG_00556</name>
</gene>
<organism evidence="1 2">
    <name type="scientific">Nematocida parisii (strain ERTm3)</name>
    <name type="common">Nematode killer fungus</name>
    <dbReference type="NCBI Taxonomy" id="935791"/>
    <lineage>
        <taxon>Eukaryota</taxon>
        <taxon>Fungi</taxon>
        <taxon>Fungi incertae sedis</taxon>
        <taxon>Microsporidia</taxon>
        <taxon>Nematocida</taxon>
    </lineage>
</organism>
<accession>I3EKN9</accession>
<evidence type="ECO:0000313" key="1">
    <source>
        <dbReference type="EMBL" id="EIJ89786.1"/>
    </source>
</evidence>
<evidence type="ECO:0000313" key="2">
    <source>
        <dbReference type="Proteomes" id="UP000002872"/>
    </source>
</evidence>
<dbReference type="Proteomes" id="UP000002872">
    <property type="component" value="Unassembled WGS sequence"/>
</dbReference>
<dbReference type="EMBL" id="GL870876">
    <property type="protein sequence ID" value="EIJ89786.1"/>
    <property type="molecule type" value="Genomic_DNA"/>
</dbReference>